<evidence type="ECO:0000256" key="1">
    <source>
        <dbReference type="ARBA" id="ARBA00022908"/>
    </source>
</evidence>
<keyword evidence="2 4" id="KW-0238">DNA-binding</keyword>
<evidence type="ECO:0000259" key="7">
    <source>
        <dbReference type="PROSITE" id="PS51900"/>
    </source>
</evidence>
<evidence type="ECO:0000313" key="8">
    <source>
        <dbReference type="EMBL" id="OYR59965.1"/>
    </source>
</evidence>
<dbReference type="CDD" id="cd00397">
    <property type="entry name" value="DNA_BRE_C"/>
    <property type="match status" value="1"/>
</dbReference>
<dbReference type="Gene3D" id="1.10.443.10">
    <property type="entry name" value="Intergrase catalytic core"/>
    <property type="match status" value="1"/>
</dbReference>
<feature type="domain" description="Core-binding (CB)" evidence="7">
    <location>
        <begin position="14"/>
        <end position="97"/>
    </location>
</feature>
<evidence type="ECO:0000256" key="5">
    <source>
        <dbReference type="SAM" id="MobiDB-lite"/>
    </source>
</evidence>
<organism evidence="8 9">
    <name type="scientific">Halorubrum ezzemoulense</name>
    <name type="common">Halorubrum chaoviator</name>
    <dbReference type="NCBI Taxonomy" id="337243"/>
    <lineage>
        <taxon>Archaea</taxon>
        <taxon>Methanobacteriati</taxon>
        <taxon>Methanobacteriota</taxon>
        <taxon>Stenosarchaea group</taxon>
        <taxon>Halobacteria</taxon>
        <taxon>Halobacteriales</taxon>
        <taxon>Haloferacaceae</taxon>
        <taxon>Halorubrum</taxon>
    </lineage>
</organism>
<keyword evidence="1" id="KW-0229">DNA integration</keyword>
<proteinExistence type="predicted"/>
<accession>A0A256ITV8</accession>
<evidence type="ECO:0000313" key="9">
    <source>
        <dbReference type="Proteomes" id="UP000215731"/>
    </source>
</evidence>
<reference evidence="8 9" key="1">
    <citation type="journal article" date="2014" name="Front. Microbiol.">
        <title>Population and genomic analysis of the genus Halorubrum.</title>
        <authorList>
            <person name="Fullmer M.S."/>
            <person name="Soucy S.M."/>
            <person name="Swithers K.S."/>
            <person name="Makkay A.M."/>
            <person name="Wheeler R."/>
            <person name="Ventosa A."/>
            <person name="Gogarten J.P."/>
            <person name="Papke R.T."/>
        </authorList>
    </citation>
    <scope>NUCLEOTIDE SEQUENCE [LARGE SCALE GENOMIC DNA]</scope>
    <source>
        <strain evidence="8 9">Ga36</strain>
    </source>
</reference>
<dbReference type="InterPro" id="IPR050090">
    <property type="entry name" value="Tyrosine_recombinase_XerCD"/>
</dbReference>
<feature type="region of interest" description="Disordered" evidence="5">
    <location>
        <begin position="1"/>
        <end position="35"/>
    </location>
</feature>
<dbReference type="InterPro" id="IPR044068">
    <property type="entry name" value="CB"/>
</dbReference>
<dbReference type="AlphaFoldDB" id="A0A256ITV8"/>
<dbReference type="InterPro" id="IPR002104">
    <property type="entry name" value="Integrase_catalytic"/>
</dbReference>
<dbReference type="PANTHER" id="PTHR30349:SF41">
    <property type="entry name" value="INTEGRASE_RECOMBINASE PROTEIN MJ0367-RELATED"/>
    <property type="match status" value="1"/>
</dbReference>
<dbReference type="GO" id="GO:0006310">
    <property type="term" value="P:DNA recombination"/>
    <property type="evidence" value="ECO:0007669"/>
    <property type="project" value="UniProtKB-KW"/>
</dbReference>
<protein>
    <recommendedName>
        <fullName evidence="10">Integrase</fullName>
    </recommendedName>
</protein>
<gene>
    <name evidence="8" type="ORF">DJ80_16695</name>
</gene>
<dbReference type="GO" id="GO:0015074">
    <property type="term" value="P:DNA integration"/>
    <property type="evidence" value="ECO:0007669"/>
    <property type="project" value="UniProtKB-KW"/>
</dbReference>
<dbReference type="GO" id="GO:0003677">
    <property type="term" value="F:DNA binding"/>
    <property type="evidence" value="ECO:0007669"/>
    <property type="project" value="UniProtKB-UniRule"/>
</dbReference>
<keyword evidence="3" id="KW-0233">DNA recombination</keyword>
<dbReference type="Gene3D" id="1.10.150.130">
    <property type="match status" value="1"/>
</dbReference>
<dbReference type="Proteomes" id="UP000215731">
    <property type="component" value="Unassembled WGS sequence"/>
</dbReference>
<feature type="domain" description="Tyr recombinase" evidence="6">
    <location>
        <begin position="123"/>
        <end position="360"/>
    </location>
</feature>
<name>A0A256ITV8_HALEZ</name>
<evidence type="ECO:0008006" key="10">
    <source>
        <dbReference type="Google" id="ProtNLM"/>
    </source>
</evidence>
<dbReference type="InterPro" id="IPR013762">
    <property type="entry name" value="Integrase-like_cat_sf"/>
</dbReference>
<evidence type="ECO:0000256" key="2">
    <source>
        <dbReference type="ARBA" id="ARBA00023125"/>
    </source>
</evidence>
<dbReference type="InterPro" id="IPR011010">
    <property type="entry name" value="DNA_brk_join_enz"/>
</dbReference>
<evidence type="ECO:0000256" key="3">
    <source>
        <dbReference type="ARBA" id="ARBA00023172"/>
    </source>
</evidence>
<sequence length="366" mass="42396">MSLGAESGDGLRPIPPRSAADRFLSKRETDSTEQTLRSYRDRLMRLVRWLEAEEILNVNDVDGRTLQEYLAHRQESCNKTTLNNEFGTLKKFFEFLVAIEATEPEMPDKVQLLKPAATADEQTNTEKIAPDRAREILAHLERFEYASRDHVVMLLMWRFAFRYSDLRAIDLRDLSLDGELDEERLREIGEEPENLPDEIGPHLYMVSRPESGTRLKNHLKSQRVVSLTAEEVEVLRDYIETKRVDKTDDAGREPLITTVQGRPTDASVRRWMYRMTQPCLIGDCPHDRDPDDCEFLEHGHESSCPSTHSPHRIRTGAISNMREQGISVEDVAERVDATPETVRQHYDFSAEMKRLENRRTQFEDLQ</sequence>
<dbReference type="RefSeq" id="WP_094553714.1">
    <property type="nucleotide sequence ID" value="NZ_NHOZ01000152.1"/>
</dbReference>
<dbReference type="SUPFAM" id="SSF56349">
    <property type="entry name" value="DNA breaking-rejoining enzymes"/>
    <property type="match status" value="1"/>
</dbReference>
<dbReference type="PROSITE" id="PS51900">
    <property type="entry name" value="CB"/>
    <property type="match status" value="1"/>
</dbReference>
<dbReference type="Pfam" id="PF02899">
    <property type="entry name" value="Phage_int_SAM_1"/>
    <property type="match status" value="1"/>
</dbReference>
<dbReference type="PROSITE" id="PS51898">
    <property type="entry name" value="TYR_RECOMBINASE"/>
    <property type="match status" value="1"/>
</dbReference>
<feature type="compositionally biased region" description="Basic and acidic residues" evidence="5">
    <location>
        <begin position="19"/>
        <end position="30"/>
    </location>
</feature>
<evidence type="ECO:0000256" key="4">
    <source>
        <dbReference type="PROSITE-ProRule" id="PRU01248"/>
    </source>
</evidence>
<comment type="caution">
    <text evidence="8">The sequence shown here is derived from an EMBL/GenBank/DDBJ whole genome shotgun (WGS) entry which is preliminary data.</text>
</comment>
<dbReference type="InterPro" id="IPR010998">
    <property type="entry name" value="Integrase_recombinase_N"/>
</dbReference>
<dbReference type="InterPro" id="IPR004107">
    <property type="entry name" value="Integrase_SAM-like_N"/>
</dbReference>
<dbReference type="EMBL" id="NHOZ01000152">
    <property type="protein sequence ID" value="OYR59965.1"/>
    <property type="molecule type" value="Genomic_DNA"/>
</dbReference>
<evidence type="ECO:0000259" key="6">
    <source>
        <dbReference type="PROSITE" id="PS51898"/>
    </source>
</evidence>
<dbReference type="PANTHER" id="PTHR30349">
    <property type="entry name" value="PHAGE INTEGRASE-RELATED"/>
    <property type="match status" value="1"/>
</dbReference>